<dbReference type="RefSeq" id="WP_379532961.1">
    <property type="nucleotide sequence ID" value="NZ_JBHSBI010000025.1"/>
</dbReference>
<gene>
    <name evidence="1" type="ORF">ACFOY2_38060</name>
</gene>
<evidence type="ECO:0000313" key="2">
    <source>
        <dbReference type="Proteomes" id="UP001595851"/>
    </source>
</evidence>
<dbReference type="Proteomes" id="UP001595851">
    <property type="component" value="Unassembled WGS sequence"/>
</dbReference>
<reference evidence="2" key="1">
    <citation type="journal article" date="2019" name="Int. J. Syst. Evol. Microbiol.">
        <title>The Global Catalogue of Microorganisms (GCM) 10K type strain sequencing project: providing services to taxonomists for standard genome sequencing and annotation.</title>
        <authorList>
            <consortium name="The Broad Institute Genomics Platform"/>
            <consortium name="The Broad Institute Genome Sequencing Center for Infectious Disease"/>
            <person name="Wu L."/>
            <person name="Ma J."/>
        </authorList>
    </citation>
    <scope>NUCLEOTIDE SEQUENCE [LARGE SCALE GENOMIC DNA]</scope>
    <source>
        <strain evidence="2">TBRC 1276</strain>
    </source>
</reference>
<sequence length="181" mass="19522">MIGTVERIRNLLRPLNAHGDTRGFLRTSVDDDLGTAVAQPLSSMLAEANFAQAPYPPRHPPADPLPTTVDGLTALLKAVTLPADRLLSLLVSTCTQDLAYGSPKGPWDPETARRILEQIVRVLGTQACWWSNNDFSFTQAWEADGRPDCYASTSLTGYAVDRVLIGVGEGAIVTILAFADD</sequence>
<accession>A0ABV8GGJ5</accession>
<proteinExistence type="predicted"/>
<dbReference type="EMBL" id="JBHSBI010000025">
    <property type="protein sequence ID" value="MFC4013083.1"/>
    <property type="molecule type" value="Genomic_DNA"/>
</dbReference>
<organism evidence="1 2">
    <name type="scientific">Nonomuraea purpurea</name>
    <dbReference type="NCBI Taxonomy" id="1849276"/>
    <lineage>
        <taxon>Bacteria</taxon>
        <taxon>Bacillati</taxon>
        <taxon>Actinomycetota</taxon>
        <taxon>Actinomycetes</taxon>
        <taxon>Streptosporangiales</taxon>
        <taxon>Streptosporangiaceae</taxon>
        <taxon>Nonomuraea</taxon>
    </lineage>
</organism>
<protein>
    <submittedName>
        <fullName evidence="1">Uncharacterized protein</fullName>
    </submittedName>
</protein>
<comment type="caution">
    <text evidence="1">The sequence shown here is derived from an EMBL/GenBank/DDBJ whole genome shotgun (WGS) entry which is preliminary data.</text>
</comment>
<name>A0ABV8GGJ5_9ACTN</name>
<evidence type="ECO:0000313" key="1">
    <source>
        <dbReference type="EMBL" id="MFC4013083.1"/>
    </source>
</evidence>
<keyword evidence="2" id="KW-1185">Reference proteome</keyword>